<proteinExistence type="inferred from homology"/>
<keyword evidence="5" id="KW-0732">Signal</keyword>
<organism evidence="7 8">
    <name type="scientific">Actinomycetospora termitidis</name>
    <dbReference type="NCBI Taxonomy" id="3053470"/>
    <lineage>
        <taxon>Bacteria</taxon>
        <taxon>Bacillati</taxon>
        <taxon>Actinomycetota</taxon>
        <taxon>Actinomycetes</taxon>
        <taxon>Pseudonocardiales</taxon>
        <taxon>Pseudonocardiaceae</taxon>
        <taxon>Actinomycetospora</taxon>
    </lineage>
</organism>
<dbReference type="InterPro" id="IPR007214">
    <property type="entry name" value="YbaK/aa-tRNA-synth-assoc-dom"/>
</dbReference>
<evidence type="ECO:0000259" key="6">
    <source>
        <dbReference type="Pfam" id="PF04073"/>
    </source>
</evidence>
<feature type="domain" description="YbaK/aminoacyl-tRNA synthetase-associated" evidence="6">
    <location>
        <begin position="37"/>
        <end position="148"/>
    </location>
</feature>
<reference evidence="7 8" key="1">
    <citation type="submission" date="2023-06" db="EMBL/GenBank/DDBJ databases">
        <title>Actinomycetospora Odt1-22.</title>
        <authorList>
            <person name="Supong K."/>
        </authorList>
    </citation>
    <scope>NUCLEOTIDE SEQUENCE [LARGE SCALE GENOMIC DNA]</scope>
    <source>
        <strain evidence="7 8">Odt1-22</strain>
    </source>
</reference>
<evidence type="ECO:0000256" key="5">
    <source>
        <dbReference type="SAM" id="SignalP"/>
    </source>
</evidence>
<keyword evidence="3 4" id="KW-0456">Lyase</keyword>
<keyword evidence="2 4" id="KW-0648">Protein biosynthesis</keyword>
<evidence type="ECO:0000256" key="4">
    <source>
        <dbReference type="PIRNR" id="PIRNR006181"/>
    </source>
</evidence>
<dbReference type="EMBL" id="JASVWF010000003">
    <property type="protein sequence ID" value="MDL5157160.1"/>
    <property type="molecule type" value="Genomic_DNA"/>
</dbReference>
<dbReference type="PANTHER" id="PTHR30411">
    <property type="entry name" value="CYTOPLASMIC PROTEIN"/>
    <property type="match status" value="1"/>
</dbReference>
<dbReference type="PANTHER" id="PTHR30411:SF0">
    <property type="entry name" value="CYS-TRNA(PRO)_CYS-TRNA(CYS) DEACYLASE YBAK"/>
    <property type="match status" value="1"/>
</dbReference>
<dbReference type="Pfam" id="PF04073">
    <property type="entry name" value="tRNA_edit"/>
    <property type="match status" value="1"/>
</dbReference>
<keyword evidence="8" id="KW-1185">Reference proteome</keyword>
<evidence type="ECO:0000313" key="8">
    <source>
        <dbReference type="Proteomes" id="UP001231924"/>
    </source>
</evidence>
<dbReference type="SUPFAM" id="SSF55826">
    <property type="entry name" value="YbaK/ProRS associated domain"/>
    <property type="match status" value="1"/>
</dbReference>
<dbReference type="InterPro" id="IPR004369">
    <property type="entry name" value="Prolyl-tRNA_editing_YbaK/EbsC"/>
</dbReference>
<evidence type="ECO:0000256" key="3">
    <source>
        <dbReference type="ARBA" id="ARBA00023239"/>
    </source>
</evidence>
<name>A0ABT7M925_9PSEU</name>
<comment type="similarity">
    <text evidence="1 4">Belongs to the prolyl-tRNA editing family. YbaK/EbsC subfamily.</text>
</comment>
<feature type="signal peptide" evidence="5">
    <location>
        <begin position="1"/>
        <end position="21"/>
    </location>
</feature>
<dbReference type="RefSeq" id="WP_286053572.1">
    <property type="nucleotide sequence ID" value="NZ_JASVWF010000003.1"/>
</dbReference>
<dbReference type="CDD" id="cd00002">
    <property type="entry name" value="YbaK_deacylase"/>
    <property type="match status" value="1"/>
</dbReference>
<accession>A0ABT7M925</accession>
<comment type="caution">
    <text evidence="7">The sequence shown here is derived from an EMBL/GenBank/DDBJ whole genome shotgun (WGS) entry which is preliminary data.</text>
</comment>
<sequence length="160" mass="15778">MARKTAAGTPALALLAAAGVAVTTHTYEAPGVAAYGTEAADALGLDHARVFKTLVAEVDGKPVLAMVPVSGQLDLKALAAARGGKRAVMANVAVAERLTGSVAGGISPLGSRQRLPVVVDESALGFATIFCSAGKRGLQMELAPADLVTTAGATTAAVAG</sequence>
<dbReference type="InterPro" id="IPR036754">
    <property type="entry name" value="YbaK/aa-tRNA-synt-asso_dom_sf"/>
</dbReference>
<dbReference type="Gene3D" id="3.90.960.10">
    <property type="entry name" value="YbaK/aminoacyl-tRNA synthetase-associated domain"/>
    <property type="match status" value="1"/>
</dbReference>
<feature type="chain" id="PRO_5046076766" description="Cys-tRNA(Pro)/Cys-tRNA(Cys) deacylase" evidence="5">
    <location>
        <begin position="22"/>
        <end position="160"/>
    </location>
</feature>
<gene>
    <name evidence="7" type="ORF">QRT03_14420</name>
</gene>
<dbReference type="Proteomes" id="UP001231924">
    <property type="component" value="Unassembled WGS sequence"/>
</dbReference>
<evidence type="ECO:0000313" key="7">
    <source>
        <dbReference type="EMBL" id="MDL5157160.1"/>
    </source>
</evidence>
<protein>
    <recommendedName>
        <fullName evidence="4">Cys-tRNA(Pro)/Cys-tRNA(Cys) deacylase</fullName>
        <ecNumber evidence="4">4.2.-.-</ecNumber>
    </recommendedName>
</protein>
<dbReference type="EC" id="4.2.-.-" evidence="4"/>
<evidence type="ECO:0000256" key="2">
    <source>
        <dbReference type="ARBA" id="ARBA00022917"/>
    </source>
</evidence>
<evidence type="ECO:0000256" key="1">
    <source>
        <dbReference type="ARBA" id="ARBA00009798"/>
    </source>
</evidence>
<dbReference type="PIRSF" id="PIRSF006181">
    <property type="entry name" value="EbsC_YbaK"/>
    <property type="match status" value="1"/>
</dbReference>